<evidence type="ECO:0000313" key="1">
    <source>
        <dbReference type="EMBL" id="CAG9093801.1"/>
    </source>
</evidence>
<comment type="caution">
    <text evidence="1">The sequence shown here is derived from an EMBL/GenBank/DDBJ whole genome shotgun (WGS) entry which is preliminary data.</text>
</comment>
<accession>A0A8S4D3R1</accession>
<reference evidence="1" key="1">
    <citation type="submission" date="2020-11" db="EMBL/GenBank/DDBJ databases">
        <authorList>
            <person name="Whiteford S."/>
        </authorList>
    </citation>
    <scope>NUCLEOTIDE SEQUENCE</scope>
</reference>
<sequence length="176" mass="20023">MGKSRDIANERLVWKGRKFLSGRRECREAKIRRDTLLTCGTQLKFSSMVTPRSLTVDEKGMLHPSNTRGAELSCSTALLCAAIMTEHWEHVGWERAALAARANATGTRLQWLLDEKVAKVPKYRYLSGQGSTLCLLIFNWPWVLDKKVAKVSLLMNNSMFRKAHKKCHLERCITCS</sequence>
<protein>
    <submittedName>
        <fullName evidence="1">(diamondback moth) hypothetical protein</fullName>
    </submittedName>
</protein>
<keyword evidence="2" id="KW-1185">Reference proteome</keyword>
<gene>
    <name evidence="1" type="ORF">PLXY2_LOCUS1100</name>
</gene>
<dbReference type="Proteomes" id="UP000653454">
    <property type="component" value="Unassembled WGS sequence"/>
</dbReference>
<name>A0A8S4D3R1_PLUXY</name>
<dbReference type="AlphaFoldDB" id="A0A8S4D3R1"/>
<proteinExistence type="predicted"/>
<organism evidence="1 2">
    <name type="scientific">Plutella xylostella</name>
    <name type="common">Diamondback moth</name>
    <name type="synonym">Plutella maculipennis</name>
    <dbReference type="NCBI Taxonomy" id="51655"/>
    <lineage>
        <taxon>Eukaryota</taxon>
        <taxon>Metazoa</taxon>
        <taxon>Ecdysozoa</taxon>
        <taxon>Arthropoda</taxon>
        <taxon>Hexapoda</taxon>
        <taxon>Insecta</taxon>
        <taxon>Pterygota</taxon>
        <taxon>Neoptera</taxon>
        <taxon>Endopterygota</taxon>
        <taxon>Lepidoptera</taxon>
        <taxon>Glossata</taxon>
        <taxon>Ditrysia</taxon>
        <taxon>Yponomeutoidea</taxon>
        <taxon>Plutellidae</taxon>
        <taxon>Plutella</taxon>
    </lineage>
</organism>
<dbReference type="EMBL" id="CAJHNJ030000003">
    <property type="protein sequence ID" value="CAG9093801.1"/>
    <property type="molecule type" value="Genomic_DNA"/>
</dbReference>
<evidence type="ECO:0000313" key="2">
    <source>
        <dbReference type="Proteomes" id="UP000653454"/>
    </source>
</evidence>